<comment type="caution">
    <text evidence="3">The sequence shown here is derived from an EMBL/GenBank/DDBJ whole genome shotgun (WGS) entry which is preliminary data.</text>
</comment>
<keyword evidence="4" id="KW-1185">Reference proteome</keyword>
<proteinExistence type="predicted"/>
<dbReference type="EMBL" id="RKHO01000001">
    <property type="protein sequence ID" value="ROR89906.1"/>
    <property type="molecule type" value="Genomic_DNA"/>
</dbReference>
<evidence type="ECO:0000256" key="1">
    <source>
        <dbReference type="ARBA" id="ARBA00022801"/>
    </source>
</evidence>
<protein>
    <submittedName>
        <fullName evidence="3">Acetyl esterase</fullName>
    </submittedName>
</protein>
<dbReference type="PANTHER" id="PTHR48081:SF8">
    <property type="entry name" value="ALPHA_BETA HYDROLASE FOLD-3 DOMAIN-CONTAINING PROTEIN-RELATED"/>
    <property type="match status" value="1"/>
</dbReference>
<feature type="domain" description="Alpha/beta hydrolase fold-3" evidence="2">
    <location>
        <begin position="73"/>
        <end position="281"/>
    </location>
</feature>
<evidence type="ECO:0000313" key="4">
    <source>
        <dbReference type="Proteomes" id="UP000281738"/>
    </source>
</evidence>
<dbReference type="GO" id="GO:0016787">
    <property type="term" value="F:hydrolase activity"/>
    <property type="evidence" value="ECO:0007669"/>
    <property type="project" value="UniProtKB-KW"/>
</dbReference>
<dbReference type="SUPFAM" id="SSF53474">
    <property type="entry name" value="alpha/beta-Hydrolases"/>
    <property type="match status" value="1"/>
</dbReference>
<reference evidence="3 4" key="1">
    <citation type="submission" date="2018-11" db="EMBL/GenBank/DDBJ databases">
        <title>Sequencing the genomes of 1000 actinobacteria strains.</title>
        <authorList>
            <person name="Klenk H.-P."/>
        </authorList>
    </citation>
    <scope>NUCLEOTIDE SEQUENCE [LARGE SCALE GENOMIC DNA]</scope>
    <source>
        <strain evidence="3 4">DSM 12652</strain>
    </source>
</reference>
<dbReference type="InterPro" id="IPR050300">
    <property type="entry name" value="GDXG_lipolytic_enzyme"/>
</dbReference>
<dbReference type="PANTHER" id="PTHR48081">
    <property type="entry name" value="AB HYDROLASE SUPERFAMILY PROTEIN C4A8.06C"/>
    <property type="match status" value="1"/>
</dbReference>
<dbReference type="Pfam" id="PF07859">
    <property type="entry name" value="Abhydrolase_3"/>
    <property type="match status" value="1"/>
</dbReference>
<dbReference type="RefSeq" id="WP_170169686.1">
    <property type="nucleotide sequence ID" value="NZ_RKHO01000001.1"/>
</dbReference>
<organism evidence="3 4">
    <name type="scientific">Nocardioides aurantiacus</name>
    <dbReference type="NCBI Taxonomy" id="86796"/>
    <lineage>
        <taxon>Bacteria</taxon>
        <taxon>Bacillati</taxon>
        <taxon>Actinomycetota</taxon>
        <taxon>Actinomycetes</taxon>
        <taxon>Propionibacteriales</taxon>
        <taxon>Nocardioidaceae</taxon>
        <taxon>Nocardioides</taxon>
    </lineage>
</organism>
<dbReference type="InterPro" id="IPR029058">
    <property type="entry name" value="AB_hydrolase_fold"/>
</dbReference>
<accession>A0A3N2CR70</accession>
<evidence type="ECO:0000313" key="3">
    <source>
        <dbReference type="EMBL" id="ROR89906.1"/>
    </source>
</evidence>
<dbReference type="InterPro" id="IPR013094">
    <property type="entry name" value="AB_hydrolase_3"/>
</dbReference>
<gene>
    <name evidence="3" type="ORF">EDD33_0737</name>
</gene>
<evidence type="ECO:0000259" key="2">
    <source>
        <dbReference type="Pfam" id="PF07859"/>
    </source>
</evidence>
<sequence length="302" mass="33267">MSLLSSRADRRAWWQQRLAPLLVRYDRELVAALRRPGDRPVRPTKVRLQTRHGRVDALLYAPEEQRCDLPVHVHLHGGAFVMRRPRMDEFVAQHLVDRLGIAVLLPDYAVAPQVRYPVAHEQVHDVLLRLSEQGPHWGLDPTRVSVGGFSSGGNLAAAAALLARDSGGPRLRALTLGVPSLDVASTWAQKAVSLPAGAQPMLGASVLELVRATYFRDPDARRQPYGSPLLAPSLSRLPPTLVVTAGLDLLREEGERFAARLDESGVAVRLHRVEGRDHYFLDPTNVAAELDLLASHLRTTLA</sequence>
<dbReference type="Gene3D" id="3.40.50.1820">
    <property type="entry name" value="alpha/beta hydrolase"/>
    <property type="match status" value="1"/>
</dbReference>
<keyword evidence="1" id="KW-0378">Hydrolase</keyword>
<dbReference type="AlphaFoldDB" id="A0A3N2CR70"/>
<name>A0A3N2CR70_9ACTN</name>
<dbReference type="Proteomes" id="UP000281738">
    <property type="component" value="Unassembled WGS sequence"/>
</dbReference>